<comment type="caution">
    <text evidence="1">The sequence shown here is derived from an EMBL/GenBank/DDBJ whole genome shotgun (WGS) entry which is preliminary data.</text>
</comment>
<dbReference type="PROSITE" id="PS51257">
    <property type="entry name" value="PROKAR_LIPOPROTEIN"/>
    <property type="match status" value="1"/>
</dbReference>
<sequence>MKRSSFTRLYLISLGFWLVSCREVTLLDRSYKRLYIDNFTTPVRSRLAARDKYPSNMTLRITGTVNRPVALSVYYLEAGQQRYPALQDTLAAGTHTDRQLSQDFYSREEVELQVTGFPGTTGSLTMEWYCQ</sequence>
<name>A0A927GHB5_9BACT</name>
<dbReference type="AlphaFoldDB" id="A0A927GHB5"/>
<dbReference type="Proteomes" id="UP000653797">
    <property type="component" value="Unassembled WGS sequence"/>
</dbReference>
<evidence type="ECO:0000313" key="2">
    <source>
        <dbReference type="Proteomes" id="UP000653797"/>
    </source>
</evidence>
<evidence type="ECO:0008006" key="3">
    <source>
        <dbReference type="Google" id="ProtNLM"/>
    </source>
</evidence>
<proteinExistence type="predicted"/>
<reference evidence="1" key="1">
    <citation type="submission" date="2020-09" db="EMBL/GenBank/DDBJ databases">
        <authorList>
            <person name="Kim M.K."/>
        </authorList>
    </citation>
    <scope>NUCLEOTIDE SEQUENCE</scope>
    <source>
        <strain evidence="1">BT704</strain>
    </source>
</reference>
<keyword evidence="2" id="KW-1185">Reference proteome</keyword>
<protein>
    <recommendedName>
        <fullName evidence="3">Lipoprotein</fullName>
    </recommendedName>
</protein>
<dbReference type="EMBL" id="JACXAA010000031">
    <property type="protein sequence ID" value="MBD2757766.1"/>
    <property type="molecule type" value="Genomic_DNA"/>
</dbReference>
<evidence type="ECO:0000313" key="1">
    <source>
        <dbReference type="EMBL" id="MBD2757766.1"/>
    </source>
</evidence>
<organism evidence="1 2">
    <name type="scientific">Spirosoma validum</name>
    <dbReference type="NCBI Taxonomy" id="2771355"/>
    <lineage>
        <taxon>Bacteria</taxon>
        <taxon>Pseudomonadati</taxon>
        <taxon>Bacteroidota</taxon>
        <taxon>Cytophagia</taxon>
        <taxon>Cytophagales</taxon>
        <taxon>Cytophagaceae</taxon>
        <taxon>Spirosoma</taxon>
    </lineage>
</organism>
<accession>A0A927GHB5</accession>
<dbReference type="RefSeq" id="WP_191043389.1">
    <property type="nucleotide sequence ID" value="NZ_JACXAA010000031.1"/>
</dbReference>
<gene>
    <name evidence="1" type="ORF">IC230_33195</name>
</gene>